<evidence type="ECO:0008006" key="4">
    <source>
        <dbReference type="Google" id="ProtNLM"/>
    </source>
</evidence>
<organism evidence="2 3">
    <name type="scientific">Thermolongibacillus altinsuensis</name>
    <dbReference type="NCBI Taxonomy" id="575256"/>
    <lineage>
        <taxon>Bacteria</taxon>
        <taxon>Bacillati</taxon>
        <taxon>Bacillota</taxon>
        <taxon>Bacilli</taxon>
        <taxon>Bacillales</taxon>
        <taxon>Anoxybacillaceae</taxon>
        <taxon>Thermolongibacillus</taxon>
    </lineage>
</organism>
<dbReference type="Proteomes" id="UP000295658">
    <property type="component" value="Unassembled WGS sequence"/>
</dbReference>
<dbReference type="InterPro" id="IPR036927">
    <property type="entry name" value="Cyt_c_oxase-like_su1_sf"/>
</dbReference>
<reference evidence="2 3" key="1">
    <citation type="submission" date="2019-03" db="EMBL/GenBank/DDBJ databases">
        <title>Genomic Encyclopedia of Type Strains, Phase IV (KMG-IV): sequencing the most valuable type-strain genomes for metagenomic binning, comparative biology and taxonomic classification.</title>
        <authorList>
            <person name="Goeker M."/>
        </authorList>
    </citation>
    <scope>NUCLEOTIDE SEQUENCE [LARGE SCALE GENOMIC DNA]</scope>
    <source>
        <strain evidence="2 3">DSM 24979</strain>
    </source>
</reference>
<feature type="transmembrane region" description="Helical" evidence="1">
    <location>
        <begin position="12"/>
        <end position="33"/>
    </location>
</feature>
<feature type="transmembrane region" description="Helical" evidence="1">
    <location>
        <begin position="389"/>
        <end position="412"/>
    </location>
</feature>
<keyword evidence="1" id="KW-1133">Transmembrane helix</keyword>
<feature type="transmembrane region" description="Helical" evidence="1">
    <location>
        <begin position="222"/>
        <end position="239"/>
    </location>
</feature>
<feature type="transmembrane region" description="Helical" evidence="1">
    <location>
        <begin position="53"/>
        <end position="74"/>
    </location>
</feature>
<feature type="transmembrane region" description="Helical" evidence="1">
    <location>
        <begin position="86"/>
        <end position="108"/>
    </location>
</feature>
<feature type="transmembrane region" description="Helical" evidence="1">
    <location>
        <begin position="311"/>
        <end position="338"/>
    </location>
</feature>
<accession>A0A4R1QHU7</accession>
<dbReference type="Gene3D" id="1.20.210.10">
    <property type="entry name" value="Cytochrome c oxidase-like, subunit I domain"/>
    <property type="match status" value="2"/>
</dbReference>
<proteinExistence type="predicted"/>
<feature type="transmembrane region" description="Helical" evidence="1">
    <location>
        <begin position="362"/>
        <end position="383"/>
    </location>
</feature>
<name>A0A4R1QHU7_9BACL</name>
<feature type="transmembrane region" description="Helical" evidence="1">
    <location>
        <begin position="114"/>
        <end position="133"/>
    </location>
</feature>
<evidence type="ECO:0000313" key="3">
    <source>
        <dbReference type="Proteomes" id="UP000295658"/>
    </source>
</evidence>
<dbReference type="AlphaFoldDB" id="A0A4R1QHU7"/>
<feature type="transmembrane region" description="Helical" evidence="1">
    <location>
        <begin position="182"/>
        <end position="201"/>
    </location>
</feature>
<gene>
    <name evidence="2" type="ORF">EDD69_10141</name>
</gene>
<dbReference type="EMBL" id="SLUL01000001">
    <property type="protein sequence ID" value="TCL53036.1"/>
    <property type="molecule type" value="Genomic_DNA"/>
</dbReference>
<keyword evidence="3" id="KW-1185">Reference proteome</keyword>
<sequence length="413" mass="46745">MLTTHQTYETNIRLPFSFILFGTVAFLFSQMMFLFSGPQMVIGAFRIPSVWAAVHLTVLGWALMVAMGAMYQLVPVAFLTPIWNETVGFIQFLVTALGILSFSASLALKMQMAFFPGLLLTFGFVLFFLQMFMTLRKQAKKNIMTLFVGTALVCLLLTIGLGVTLTFHFWSGTETLDHLLVLKTHVLFGIFGWFTLLIIGFSYKMVPMFSLAHGFSMKLARYVYIVYISGLIVSFFGFFKKYEALFPIGMSLLFVGFALFAYHMFTILQTRVKKKLDRPFLFALLAIGIALFLHGAALFCSFSKNVPIFNILIYAYIFGWIILSIIGYLYKIVPFLWWTHRYSKKIGKENVPTLKQMMNEKWTVVQCSLFVASFIGVLLALIVSSLPLFYIAQGGMLLFSLLFAGSIISVLLK</sequence>
<comment type="caution">
    <text evidence="2">The sequence shown here is derived from an EMBL/GenBank/DDBJ whole genome shotgun (WGS) entry which is preliminary data.</text>
</comment>
<feature type="transmembrane region" description="Helical" evidence="1">
    <location>
        <begin position="280"/>
        <end position="299"/>
    </location>
</feature>
<dbReference type="RefSeq" id="WP_132946962.1">
    <property type="nucleotide sequence ID" value="NZ_BSVG01000001.1"/>
</dbReference>
<evidence type="ECO:0000256" key="1">
    <source>
        <dbReference type="SAM" id="Phobius"/>
    </source>
</evidence>
<feature type="transmembrane region" description="Helical" evidence="1">
    <location>
        <begin position="245"/>
        <end position="268"/>
    </location>
</feature>
<evidence type="ECO:0000313" key="2">
    <source>
        <dbReference type="EMBL" id="TCL53036.1"/>
    </source>
</evidence>
<feature type="transmembrane region" description="Helical" evidence="1">
    <location>
        <begin position="145"/>
        <end position="170"/>
    </location>
</feature>
<dbReference type="OrthoDB" id="5245199at2"/>
<keyword evidence="1" id="KW-0472">Membrane</keyword>
<protein>
    <recommendedName>
        <fullName evidence="4">Cytochrome C and Quinol oxidase polypeptide I</fullName>
    </recommendedName>
</protein>
<keyword evidence="1" id="KW-0812">Transmembrane</keyword>
<dbReference type="SUPFAM" id="SSF81442">
    <property type="entry name" value="Cytochrome c oxidase subunit I-like"/>
    <property type="match status" value="1"/>
</dbReference>